<keyword evidence="2" id="KW-1185">Reference proteome</keyword>
<organism evidence="1 2">
    <name type="scientific">Pseudomyxococcus hansupus</name>
    <dbReference type="NCBI Taxonomy" id="1297742"/>
    <lineage>
        <taxon>Bacteria</taxon>
        <taxon>Pseudomonadati</taxon>
        <taxon>Myxococcota</taxon>
        <taxon>Myxococcia</taxon>
        <taxon>Myxococcales</taxon>
        <taxon>Cystobacterineae</taxon>
        <taxon>Myxococcaceae</taxon>
        <taxon>Pseudomyxococcus</taxon>
    </lineage>
</organism>
<protein>
    <submittedName>
        <fullName evidence="1">Putative lipoprotein</fullName>
    </submittedName>
</protein>
<dbReference type="EMBL" id="CP012109">
    <property type="protein sequence ID" value="AKQ65623.1"/>
    <property type="molecule type" value="Genomic_DNA"/>
</dbReference>
<dbReference type="Proteomes" id="UP000009026">
    <property type="component" value="Chromosome"/>
</dbReference>
<dbReference type="PATRIC" id="fig|1297742.4.peg.2561"/>
<reference evidence="1 2" key="1">
    <citation type="journal article" date="2016" name="PLoS ONE">
        <title>Complete Genome Sequence and Comparative Genomics of a Novel Myxobacterium Myxococcus hansupus.</title>
        <authorList>
            <person name="Sharma G."/>
            <person name="Narwani T."/>
            <person name="Subramanian S."/>
        </authorList>
    </citation>
    <scope>NUCLEOTIDE SEQUENCE [LARGE SCALE GENOMIC DNA]</scope>
    <source>
        <strain evidence="2">mixupus</strain>
    </source>
</reference>
<dbReference type="AlphaFoldDB" id="A0A0H4WVJ4"/>
<name>A0A0H4WVJ4_9BACT</name>
<sequence length="266" mass="29078">MQDAVPLPDDAELIRVQSRAMSIYDTVRAAAFATEQMRVQGDGDADPGEWFFTVPLEDGWYSLFGVLDGAGTFTPAHAYKAPLEDAEQVEPLALEALPRDFSPEARAVQASMVASVEAFQRHTISPVVVLEDDGDISVYVLQGSMDATRFALGGDMRFRYGPDGFTQREAVKLHSRVFDIDTRPRQKGELYEGSAHDHVLFGGPLETELAMVMLYPELGLVAVVHPSHPVAYVLTPSGAIRVMTQAPAQRRVLQPDGTFAPIDSDT</sequence>
<gene>
    <name evidence="1" type="ORF">A176_002535</name>
</gene>
<keyword evidence="1" id="KW-0449">Lipoprotein</keyword>
<dbReference type="KEGG" id="mym:A176_002535"/>
<evidence type="ECO:0000313" key="2">
    <source>
        <dbReference type="Proteomes" id="UP000009026"/>
    </source>
</evidence>
<evidence type="ECO:0000313" key="1">
    <source>
        <dbReference type="EMBL" id="AKQ65623.1"/>
    </source>
</evidence>
<proteinExistence type="predicted"/>
<accession>A0A0H4WVJ4</accession>